<comment type="similarity">
    <text evidence="1">Belongs to the GTP cyclohydrolase I type 2/NIF3 family.</text>
</comment>
<dbReference type="Pfam" id="PF01784">
    <property type="entry name" value="DUF34_NIF3"/>
    <property type="match status" value="1"/>
</dbReference>
<feature type="binding site" evidence="3">
    <location>
        <position position="300"/>
    </location>
    <ligand>
        <name>a divalent metal cation</name>
        <dbReference type="ChEBI" id="CHEBI:60240"/>
        <label>1</label>
    </ligand>
</feature>
<evidence type="ECO:0000313" key="4">
    <source>
        <dbReference type="EMBL" id="KAG8192210.1"/>
    </source>
</evidence>
<dbReference type="Gene3D" id="3.40.1390.30">
    <property type="entry name" value="NIF3 (NGG1p interacting factor 3)-like"/>
    <property type="match status" value="2"/>
</dbReference>
<comment type="caution">
    <text evidence="4">The sequence shown here is derived from an EMBL/GenBank/DDBJ whole genome shotgun (WGS) entry which is preliminary data.</text>
</comment>
<accession>A0AAV6V668</accession>
<dbReference type="NCBIfam" id="TIGR00486">
    <property type="entry name" value="YbgI_SA1388"/>
    <property type="match status" value="1"/>
</dbReference>
<sequence>MNVSSVIDIFEKHVPKHLAEKWDNTGLLIEPDKQLLVTTIFFTNDLTEDVLDEALSVKANLIISYHPPLFKPMKAFLSRNWKDRIAMQCIANNVAVYSPHTACDAVKGGVNDWLLSCFDLQESRPVLPSREFLHCVMECLVTSEEQLMQALSSHVDLKIILKRPFDNKMSLKILFPKQSKDEILPMLAKDPDIEVLLIQDCTPLSDAQTGMGRIGKLQTPLKLEECIKVVKKHVGLEHLRVTLGLNKRLDNEVSTVAVCAGSGSMVLQNVSADLYITGEMSHHDLLDVRHAGRSVILCEHSNSERGYLEHLKNQLLLDLPKINLVVSKVDKDPVTIM</sequence>
<name>A0AAV6V668_9ARAC</name>
<evidence type="ECO:0000256" key="1">
    <source>
        <dbReference type="ARBA" id="ARBA00006964"/>
    </source>
</evidence>
<keyword evidence="3" id="KW-0479">Metal-binding</keyword>
<dbReference type="AlphaFoldDB" id="A0AAV6V668"/>
<dbReference type="SUPFAM" id="SSF102705">
    <property type="entry name" value="NIF3 (NGG1p interacting factor 3)-like"/>
    <property type="match status" value="1"/>
</dbReference>
<dbReference type="PIRSF" id="PIRSF037489">
    <property type="entry name" value="UCP037489_NIF3_YqfO"/>
    <property type="match status" value="1"/>
</dbReference>
<dbReference type="Proteomes" id="UP000827092">
    <property type="component" value="Unassembled WGS sequence"/>
</dbReference>
<dbReference type="InterPro" id="IPR017221">
    <property type="entry name" value="DUF34/NIF3_bac"/>
</dbReference>
<feature type="binding site" evidence="3">
    <location>
        <position position="66"/>
    </location>
    <ligand>
        <name>a divalent metal cation</name>
        <dbReference type="ChEBI" id="CHEBI:60240"/>
        <label>1</label>
    </ligand>
</feature>
<gene>
    <name evidence="4" type="ORF">JTE90_009970</name>
</gene>
<evidence type="ECO:0000313" key="5">
    <source>
        <dbReference type="Proteomes" id="UP000827092"/>
    </source>
</evidence>
<dbReference type="EMBL" id="JAFNEN010000143">
    <property type="protein sequence ID" value="KAG8192210.1"/>
    <property type="molecule type" value="Genomic_DNA"/>
</dbReference>
<dbReference type="InterPro" id="IPR002678">
    <property type="entry name" value="DUF34/NIF3"/>
</dbReference>
<organism evidence="4 5">
    <name type="scientific">Oedothorax gibbosus</name>
    <dbReference type="NCBI Taxonomy" id="931172"/>
    <lineage>
        <taxon>Eukaryota</taxon>
        <taxon>Metazoa</taxon>
        <taxon>Ecdysozoa</taxon>
        <taxon>Arthropoda</taxon>
        <taxon>Chelicerata</taxon>
        <taxon>Arachnida</taxon>
        <taxon>Araneae</taxon>
        <taxon>Araneomorphae</taxon>
        <taxon>Entelegynae</taxon>
        <taxon>Araneoidea</taxon>
        <taxon>Linyphiidae</taxon>
        <taxon>Erigoninae</taxon>
        <taxon>Oedothorax</taxon>
    </lineage>
</organism>
<evidence type="ECO:0000256" key="2">
    <source>
        <dbReference type="ARBA" id="ARBA00019069"/>
    </source>
</evidence>
<protein>
    <recommendedName>
        <fullName evidence="2">NIF3-like protein 1</fullName>
    </recommendedName>
</protein>
<reference evidence="4 5" key="1">
    <citation type="journal article" date="2022" name="Nat. Ecol. Evol.">
        <title>A masculinizing supergene underlies an exaggerated male reproductive morph in a spider.</title>
        <authorList>
            <person name="Hendrickx F."/>
            <person name="De Corte Z."/>
            <person name="Sonet G."/>
            <person name="Van Belleghem S.M."/>
            <person name="Kostlbacher S."/>
            <person name="Vangestel C."/>
        </authorList>
    </citation>
    <scope>NUCLEOTIDE SEQUENCE [LARGE SCALE GENOMIC DNA]</scope>
    <source>
        <strain evidence="4">W744_W776</strain>
    </source>
</reference>
<dbReference type="InterPro" id="IPR036069">
    <property type="entry name" value="DUF34/NIF3_sf"/>
</dbReference>
<keyword evidence="5" id="KW-1185">Reference proteome</keyword>
<feature type="binding site" evidence="3">
    <location>
        <position position="104"/>
    </location>
    <ligand>
        <name>a divalent metal cation</name>
        <dbReference type="ChEBI" id="CHEBI:60240"/>
        <label>1</label>
    </ligand>
</feature>
<dbReference type="PANTHER" id="PTHR13799">
    <property type="entry name" value="NGG1 INTERACTING FACTOR 3"/>
    <property type="match status" value="1"/>
</dbReference>
<evidence type="ECO:0000256" key="3">
    <source>
        <dbReference type="PIRSR" id="PIRSR602678-1"/>
    </source>
</evidence>
<dbReference type="PANTHER" id="PTHR13799:SF13">
    <property type="entry name" value="NIF3-LIKE PROTEIN 1"/>
    <property type="match status" value="1"/>
</dbReference>
<dbReference type="FunFam" id="3.40.1390.30:FF:000001">
    <property type="entry name" value="GTP cyclohydrolase 1 type 2"/>
    <property type="match status" value="1"/>
</dbReference>
<dbReference type="GO" id="GO:0005739">
    <property type="term" value="C:mitochondrion"/>
    <property type="evidence" value="ECO:0007669"/>
    <property type="project" value="TreeGrafter"/>
</dbReference>
<dbReference type="GO" id="GO:0046872">
    <property type="term" value="F:metal ion binding"/>
    <property type="evidence" value="ECO:0007669"/>
    <property type="project" value="UniProtKB-KW"/>
</dbReference>
<feature type="binding site" evidence="3">
    <location>
        <position position="304"/>
    </location>
    <ligand>
        <name>a divalent metal cation</name>
        <dbReference type="ChEBI" id="CHEBI:60240"/>
        <label>1</label>
    </ligand>
</feature>
<proteinExistence type="inferred from homology"/>